<name>A0AA86RJT9_9EUKA</name>
<keyword evidence="3" id="KW-0378">Hydrolase</keyword>
<comment type="caution">
    <text evidence="5">The sequence shown here is derived from an EMBL/GenBank/DDBJ whole genome shotgun (WGS) entry which is preliminary data.</text>
</comment>
<dbReference type="EMBL" id="CAXDID020000054">
    <property type="protein sequence ID" value="CAL6006610.1"/>
    <property type="molecule type" value="Genomic_DNA"/>
</dbReference>
<dbReference type="Pfam" id="PF02902">
    <property type="entry name" value="Peptidase_C48"/>
    <property type="match status" value="1"/>
</dbReference>
<evidence type="ECO:0000313" key="5">
    <source>
        <dbReference type="EMBL" id="CAI9975801.1"/>
    </source>
</evidence>
<dbReference type="AlphaFoldDB" id="A0AA86RJT9"/>
<dbReference type="SUPFAM" id="SSF54001">
    <property type="entry name" value="Cysteine proteinases"/>
    <property type="match status" value="1"/>
</dbReference>
<dbReference type="GO" id="GO:0006508">
    <property type="term" value="P:proteolysis"/>
    <property type="evidence" value="ECO:0007669"/>
    <property type="project" value="UniProtKB-KW"/>
</dbReference>
<dbReference type="InterPro" id="IPR003653">
    <property type="entry name" value="Peptidase_C48_C"/>
</dbReference>
<evidence type="ECO:0000256" key="3">
    <source>
        <dbReference type="ARBA" id="ARBA00022801"/>
    </source>
</evidence>
<dbReference type="Gene3D" id="3.40.395.10">
    <property type="entry name" value="Adenoviral Proteinase, Chain A"/>
    <property type="match status" value="1"/>
</dbReference>
<organism evidence="5">
    <name type="scientific">Hexamita inflata</name>
    <dbReference type="NCBI Taxonomy" id="28002"/>
    <lineage>
        <taxon>Eukaryota</taxon>
        <taxon>Metamonada</taxon>
        <taxon>Diplomonadida</taxon>
        <taxon>Hexamitidae</taxon>
        <taxon>Hexamitinae</taxon>
        <taxon>Hexamita</taxon>
    </lineage>
</organism>
<gene>
    <name evidence="6" type="ORF">HINF_LOCUS20240</name>
    <name evidence="5" type="ORF">HINF_LOCUS63446</name>
</gene>
<dbReference type="PROSITE" id="PS50600">
    <property type="entry name" value="ULP_PROTEASE"/>
    <property type="match status" value="1"/>
</dbReference>
<sequence length="551" mass="64126">MDNAQHFVKQYCYQYIKQIFIKNTNVYHQPCILSTKNIRSEVVNPFQLIPHKQSQSSPKLSATHSCVSKEAVRNEKCNRMNPSSITLNKAGIPAMPLQLQRRTPSQIVLILHIQYIKFPSKSTHTNSNPHPSAGNYFYQRLPQQNFRINPPTSTLNQVQASFCPSVGFSNLNLIQSRRNLYTDEKGTQTDENGGEIKTLSQKMEETERKMRENGVKTEKNEPIKSQFVLKQISQNNVITDQQIIVQEPEIKQKIIGKIQFPNQKQEEGQKQNGAISISSAIEKSQSFAYPKEFEIFYYKNSYNEEELNEFFKQFSNLSVITPVKVILKQFVLRLGLKENKQIIPSNRHYNINISHLMPGQELDDEIMNFCAQVFVLTHNMQFLQNLEKIINGNQIELISFLNNNSLQFFATSQIFQSDNVFQQQIKQVINDLNTFCEPYSDSVQFLIKSKTRIFSCLCRNHHWIGFSYQNGYITQFESLNMNQMVDGELFERFVSQLFNLFRFTRVKEKIPQQQNAHDCGIYVLKFIEGKTWWTFEDGLTLRAWLCSVGYN</sequence>
<proteinExistence type="inferred from homology"/>
<dbReference type="EMBL" id="CATOUU010001170">
    <property type="protein sequence ID" value="CAI9975801.1"/>
    <property type="molecule type" value="Genomic_DNA"/>
</dbReference>
<accession>A0AA86RJT9</accession>
<evidence type="ECO:0000313" key="6">
    <source>
        <dbReference type="EMBL" id="CAL6006610.1"/>
    </source>
</evidence>
<reference evidence="5" key="1">
    <citation type="submission" date="2023-06" db="EMBL/GenBank/DDBJ databases">
        <authorList>
            <person name="Kurt Z."/>
        </authorList>
    </citation>
    <scope>NUCLEOTIDE SEQUENCE</scope>
</reference>
<keyword evidence="7" id="KW-1185">Reference proteome</keyword>
<keyword evidence="2" id="KW-0645">Protease</keyword>
<dbReference type="Proteomes" id="UP001642409">
    <property type="component" value="Unassembled WGS sequence"/>
</dbReference>
<dbReference type="GO" id="GO:0008234">
    <property type="term" value="F:cysteine-type peptidase activity"/>
    <property type="evidence" value="ECO:0007669"/>
    <property type="project" value="InterPro"/>
</dbReference>
<reference evidence="6 7" key="2">
    <citation type="submission" date="2024-07" db="EMBL/GenBank/DDBJ databases">
        <authorList>
            <person name="Akdeniz Z."/>
        </authorList>
    </citation>
    <scope>NUCLEOTIDE SEQUENCE [LARGE SCALE GENOMIC DNA]</scope>
</reference>
<evidence type="ECO:0000259" key="4">
    <source>
        <dbReference type="PROSITE" id="PS50600"/>
    </source>
</evidence>
<evidence type="ECO:0000256" key="1">
    <source>
        <dbReference type="ARBA" id="ARBA00005234"/>
    </source>
</evidence>
<dbReference type="InterPro" id="IPR038765">
    <property type="entry name" value="Papain-like_cys_pep_sf"/>
</dbReference>
<evidence type="ECO:0000256" key="2">
    <source>
        <dbReference type="ARBA" id="ARBA00022670"/>
    </source>
</evidence>
<feature type="domain" description="Ubiquitin-like protease family profile" evidence="4">
    <location>
        <begin position="332"/>
        <end position="530"/>
    </location>
</feature>
<evidence type="ECO:0000313" key="7">
    <source>
        <dbReference type="Proteomes" id="UP001642409"/>
    </source>
</evidence>
<comment type="similarity">
    <text evidence="1">Belongs to the peptidase C48 family.</text>
</comment>
<protein>
    <submittedName>
        <fullName evidence="5">C-terminal catalytic domain</fullName>
    </submittedName>
</protein>